<dbReference type="SUPFAM" id="SSF55550">
    <property type="entry name" value="SH2 domain"/>
    <property type="match status" value="1"/>
</dbReference>
<keyword evidence="6" id="KW-1185">Reference proteome</keyword>
<protein>
    <recommendedName>
        <fullName evidence="4">SH2 domain-containing protein</fullName>
    </recommendedName>
</protein>
<sequence>MARLSIDDRVWTEPDQHDWLKTVGLEDCASILKAHNLSAEDFQGLKEYEVMTWTELPLVRRRQLVELMHRMKTKSGNSKTFTDRSSQSNVTKEARIKRLFGTLTSGLKKRTPLPLPTDYSNQSSAQLSQPGLQPLQQETHESRSSDKEQNDWGSEFSDSEEEESGPPIGNFQVRGSPVFSKKPLGATRSISASAITIESQVPHIAESVSFARRPDRENVYEVPQDFEDGEPPKPFDKPVQLRHFARSVSMGNAAAAVPAGSANPTRRLSEQPNLQHVRQKLDTSEIAEKLNVLLGKSSTASSGPSSALKPATSPSLSHRSLQTLSSRTSTGDPFTCYPWYHGDISRTAASQYLRSLAVEGAFLVRKSHTGAERFSSPYSMSLLSLRKVHHLTIRLRYDGRFALGFEKKGEQAFASVEDLVDFHMHEPVYLNDGDRGVILLDLRNMP</sequence>
<evidence type="ECO:0000313" key="5">
    <source>
        <dbReference type="EMBL" id="GAU89026.1"/>
    </source>
</evidence>
<evidence type="ECO:0000259" key="4">
    <source>
        <dbReference type="PROSITE" id="PS50001"/>
    </source>
</evidence>
<feature type="compositionally biased region" description="Polar residues" evidence="3">
    <location>
        <begin position="74"/>
        <end position="91"/>
    </location>
</feature>
<name>A0A1D1UH93_RAMVA</name>
<dbReference type="PRINTS" id="PR00401">
    <property type="entry name" value="SH2DOMAIN"/>
</dbReference>
<dbReference type="EMBL" id="BDGG01000001">
    <property type="protein sequence ID" value="GAU89026.1"/>
    <property type="molecule type" value="Genomic_DNA"/>
</dbReference>
<feature type="region of interest" description="Disordered" evidence="3">
    <location>
        <begin position="73"/>
        <end position="93"/>
    </location>
</feature>
<keyword evidence="1 2" id="KW-0727">SH2 domain</keyword>
<evidence type="ECO:0000256" key="2">
    <source>
        <dbReference type="PROSITE-ProRule" id="PRU00191"/>
    </source>
</evidence>
<dbReference type="PANTHER" id="PTHR14098:SF14">
    <property type="entry name" value="SH2 DOMAIN-CONTAINING PROTEIN"/>
    <property type="match status" value="1"/>
</dbReference>
<dbReference type="InterPro" id="IPR036860">
    <property type="entry name" value="SH2_dom_sf"/>
</dbReference>
<dbReference type="STRING" id="947166.A0A1D1UH93"/>
<feature type="compositionally biased region" description="Basic and acidic residues" evidence="3">
    <location>
        <begin position="138"/>
        <end position="150"/>
    </location>
</feature>
<evidence type="ECO:0000256" key="1">
    <source>
        <dbReference type="ARBA" id="ARBA00022999"/>
    </source>
</evidence>
<evidence type="ECO:0000313" key="6">
    <source>
        <dbReference type="Proteomes" id="UP000186922"/>
    </source>
</evidence>
<dbReference type="OrthoDB" id="10044490at2759"/>
<feature type="region of interest" description="Disordered" evidence="3">
    <location>
        <begin position="107"/>
        <end position="176"/>
    </location>
</feature>
<dbReference type="GO" id="GO:0005737">
    <property type="term" value="C:cytoplasm"/>
    <property type="evidence" value="ECO:0007669"/>
    <property type="project" value="UniProtKB-ARBA"/>
</dbReference>
<reference evidence="5 6" key="1">
    <citation type="journal article" date="2016" name="Nat. Commun.">
        <title>Extremotolerant tardigrade genome and improved radiotolerance of human cultured cells by tardigrade-unique protein.</title>
        <authorList>
            <person name="Hashimoto T."/>
            <person name="Horikawa D.D."/>
            <person name="Saito Y."/>
            <person name="Kuwahara H."/>
            <person name="Kozuka-Hata H."/>
            <person name="Shin-I T."/>
            <person name="Minakuchi Y."/>
            <person name="Ohishi K."/>
            <person name="Motoyama A."/>
            <person name="Aizu T."/>
            <person name="Enomoto A."/>
            <person name="Kondo K."/>
            <person name="Tanaka S."/>
            <person name="Hara Y."/>
            <person name="Koshikawa S."/>
            <person name="Sagara H."/>
            <person name="Miura T."/>
            <person name="Yokobori S."/>
            <person name="Miyagawa K."/>
            <person name="Suzuki Y."/>
            <person name="Kubo T."/>
            <person name="Oyama M."/>
            <person name="Kohara Y."/>
            <person name="Fujiyama A."/>
            <person name="Arakawa K."/>
            <person name="Katayama T."/>
            <person name="Toyoda A."/>
            <person name="Kunieda T."/>
        </authorList>
    </citation>
    <scope>NUCLEOTIDE SEQUENCE [LARGE SCALE GENOMIC DNA]</scope>
    <source>
        <strain evidence="5 6">YOKOZUNA-1</strain>
    </source>
</reference>
<dbReference type="Gene3D" id="3.30.505.10">
    <property type="entry name" value="SH2 domain"/>
    <property type="match status" value="1"/>
</dbReference>
<dbReference type="GO" id="GO:0007169">
    <property type="term" value="P:cell surface receptor protein tyrosine kinase signaling pathway"/>
    <property type="evidence" value="ECO:0007669"/>
    <property type="project" value="TreeGrafter"/>
</dbReference>
<feature type="domain" description="SH2" evidence="4">
    <location>
        <begin position="339"/>
        <end position="446"/>
    </location>
</feature>
<dbReference type="InterPro" id="IPR051751">
    <property type="entry name" value="Immunoreceptor_sig_adapters"/>
</dbReference>
<feature type="compositionally biased region" description="Low complexity" evidence="3">
    <location>
        <begin position="122"/>
        <end position="137"/>
    </location>
</feature>
<dbReference type="PANTHER" id="PTHR14098">
    <property type="entry name" value="SH2 DOMAIN CONTAINING PROTEIN"/>
    <property type="match status" value="1"/>
</dbReference>
<dbReference type="SMART" id="SM00252">
    <property type="entry name" value="SH2"/>
    <property type="match status" value="1"/>
</dbReference>
<dbReference type="GO" id="GO:0035556">
    <property type="term" value="P:intracellular signal transduction"/>
    <property type="evidence" value="ECO:0007669"/>
    <property type="project" value="TreeGrafter"/>
</dbReference>
<dbReference type="AlphaFoldDB" id="A0A1D1UH93"/>
<proteinExistence type="predicted"/>
<comment type="caution">
    <text evidence="5">The sequence shown here is derived from an EMBL/GenBank/DDBJ whole genome shotgun (WGS) entry which is preliminary data.</text>
</comment>
<feature type="region of interest" description="Disordered" evidence="3">
    <location>
        <begin position="297"/>
        <end position="328"/>
    </location>
</feature>
<evidence type="ECO:0000256" key="3">
    <source>
        <dbReference type="SAM" id="MobiDB-lite"/>
    </source>
</evidence>
<dbReference type="InterPro" id="IPR000980">
    <property type="entry name" value="SH2"/>
</dbReference>
<dbReference type="PROSITE" id="PS50001">
    <property type="entry name" value="SH2"/>
    <property type="match status" value="1"/>
</dbReference>
<organism evidence="5 6">
    <name type="scientific">Ramazzottius varieornatus</name>
    <name type="common">Water bear</name>
    <name type="synonym">Tardigrade</name>
    <dbReference type="NCBI Taxonomy" id="947166"/>
    <lineage>
        <taxon>Eukaryota</taxon>
        <taxon>Metazoa</taxon>
        <taxon>Ecdysozoa</taxon>
        <taxon>Tardigrada</taxon>
        <taxon>Eutardigrada</taxon>
        <taxon>Parachela</taxon>
        <taxon>Hypsibioidea</taxon>
        <taxon>Ramazzottiidae</taxon>
        <taxon>Ramazzottius</taxon>
    </lineage>
</organism>
<dbReference type="Proteomes" id="UP000186922">
    <property type="component" value="Unassembled WGS sequence"/>
</dbReference>
<accession>A0A1D1UH93</accession>
<dbReference type="Pfam" id="PF00017">
    <property type="entry name" value="SH2"/>
    <property type="match status" value="1"/>
</dbReference>
<gene>
    <name evidence="5" type="primary">RvY_01625</name>
    <name evidence="5" type="synonym">RvY_01625.1</name>
    <name evidence="5" type="ORF">RvY_01625-1</name>
</gene>